<keyword evidence="1" id="KW-0378">Hydrolase</keyword>
<dbReference type="EC" id="3.1.3.-" evidence="1"/>
<proteinExistence type="predicted"/>
<dbReference type="GO" id="GO:0016787">
    <property type="term" value="F:hydrolase activity"/>
    <property type="evidence" value="ECO:0007669"/>
    <property type="project" value="UniProtKB-KW"/>
</dbReference>
<sequence>MTTSIETDQVHSPRPWTSLLQDSAVLAPVRLVACDMDGTLLEEDGSVPGPFWGMVRALQEKGIKFVPSSGRQLATLQHLFTPASGLSFVAENGAIVEADGDVVFRHTLDQSAVDQLIDRVRELQTEGTDAAVMVCGSDMAYMESTEAHHQAAAMPYYRHFTVVPDVKDVTTDVLKVAVYVGNAAAEMTDELRAVSGDACRTVHSAPHWVDVMNIDTNKGRGLQELMDIQGLDSSEVLAIGDFMNDVELLEVAGVACVVANAHPDLAAHADYVIPANTDHGVLQLLDRLLQVV</sequence>
<dbReference type="Proteomes" id="UP001219037">
    <property type="component" value="Chromosome"/>
</dbReference>
<keyword evidence="2" id="KW-1185">Reference proteome</keyword>
<reference evidence="1 2" key="1">
    <citation type="submission" date="2023-04" db="EMBL/GenBank/DDBJ databases">
        <title>Funneling lignin-derived compounds into biodiesel using alkali-halophilic Citricoccus sp. P2.</title>
        <authorList>
            <person name="Luo C.-B."/>
        </authorList>
    </citation>
    <scope>NUCLEOTIDE SEQUENCE [LARGE SCALE GENOMIC DNA]</scope>
    <source>
        <strain evidence="1 2">P2</strain>
    </source>
</reference>
<dbReference type="InterPro" id="IPR023214">
    <property type="entry name" value="HAD_sf"/>
</dbReference>
<dbReference type="SFLD" id="SFLDG01140">
    <property type="entry name" value="C2.B:_Phosphomannomutase_and_P"/>
    <property type="match status" value="1"/>
</dbReference>
<dbReference type="SFLD" id="SFLDS00003">
    <property type="entry name" value="Haloacid_Dehalogenase"/>
    <property type="match status" value="1"/>
</dbReference>
<dbReference type="PANTHER" id="PTHR10000">
    <property type="entry name" value="PHOSPHOSERINE PHOSPHATASE"/>
    <property type="match status" value="1"/>
</dbReference>
<dbReference type="InterPro" id="IPR006379">
    <property type="entry name" value="HAD-SF_hydro_IIB"/>
</dbReference>
<dbReference type="SUPFAM" id="SSF56784">
    <property type="entry name" value="HAD-like"/>
    <property type="match status" value="1"/>
</dbReference>
<dbReference type="NCBIfam" id="TIGR01484">
    <property type="entry name" value="HAD-SF-IIB"/>
    <property type="match status" value="1"/>
</dbReference>
<dbReference type="Gene3D" id="3.30.1240.10">
    <property type="match status" value="1"/>
</dbReference>
<name>A0ABY8H3I1_9MICC</name>
<dbReference type="InterPro" id="IPR000150">
    <property type="entry name" value="Cof"/>
</dbReference>
<accession>A0ABY8H3I1</accession>
<gene>
    <name evidence="1" type="ORF">P8192_07180</name>
</gene>
<organism evidence="1 2">
    <name type="scientific">Citricoccus muralis</name>
    <dbReference type="NCBI Taxonomy" id="169134"/>
    <lineage>
        <taxon>Bacteria</taxon>
        <taxon>Bacillati</taxon>
        <taxon>Actinomycetota</taxon>
        <taxon>Actinomycetes</taxon>
        <taxon>Micrococcales</taxon>
        <taxon>Micrococcaceae</taxon>
        <taxon>Citricoccus</taxon>
    </lineage>
</organism>
<dbReference type="Gene3D" id="3.40.50.1000">
    <property type="entry name" value="HAD superfamily/HAD-like"/>
    <property type="match status" value="1"/>
</dbReference>
<evidence type="ECO:0000313" key="2">
    <source>
        <dbReference type="Proteomes" id="UP001219037"/>
    </source>
</evidence>
<dbReference type="Pfam" id="PF08282">
    <property type="entry name" value="Hydrolase_3"/>
    <property type="match status" value="1"/>
</dbReference>
<dbReference type="InterPro" id="IPR036412">
    <property type="entry name" value="HAD-like_sf"/>
</dbReference>
<protein>
    <submittedName>
        <fullName evidence="1">HAD family hydrolase</fullName>
        <ecNumber evidence="1">3.1.3.-</ecNumber>
    </submittedName>
</protein>
<dbReference type="PANTHER" id="PTHR10000:SF53">
    <property type="entry name" value="5-AMINO-6-(5-PHOSPHO-D-RIBITYLAMINO)URACIL PHOSPHATASE YBJI-RELATED"/>
    <property type="match status" value="1"/>
</dbReference>
<dbReference type="RefSeq" id="WP_278155771.1">
    <property type="nucleotide sequence ID" value="NZ_CP121252.1"/>
</dbReference>
<evidence type="ECO:0000313" key="1">
    <source>
        <dbReference type="EMBL" id="WFP15223.1"/>
    </source>
</evidence>
<dbReference type="NCBIfam" id="TIGR00099">
    <property type="entry name" value="Cof-subfamily"/>
    <property type="match status" value="1"/>
</dbReference>
<dbReference type="EMBL" id="CP121252">
    <property type="protein sequence ID" value="WFP15223.1"/>
    <property type="molecule type" value="Genomic_DNA"/>
</dbReference>